<reference evidence="1" key="1">
    <citation type="submission" date="2021-06" db="EMBL/GenBank/DDBJ databases">
        <authorList>
            <person name="Kallberg Y."/>
            <person name="Tangrot J."/>
            <person name="Rosling A."/>
        </authorList>
    </citation>
    <scope>NUCLEOTIDE SEQUENCE</scope>
    <source>
        <strain evidence="1">MA453B</strain>
    </source>
</reference>
<sequence length="109" mass="12935">MDNSKCNLVFYYIIDPEWYSDGDELTTNIIAYHYLIESKSLDPSKRTYILLIHKKISKYSNDISLEKYKKFIKEYSGCLYIPTVEHFVVHLWLRNTKNTTDEAKIANTE</sequence>
<name>A0A9N8WRC7_9GLOM</name>
<dbReference type="OrthoDB" id="2446883at2759"/>
<evidence type="ECO:0000313" key="1">
    <source>
        <dbReference type="EMBL" id="CAG8492198.1"/>
    </source>
</evidence>
<dbReference type="EMBL" id="CAJVPY010000793">
    <property type="protein sequence ID" value="CAG8492198.1"/>
    <property type="molecule type" value="Genomic_DNA"/>
</dbReference>
<proteinExistence type="predicted"/>
<dbReference type="AlphaFoldDB" id="A0A9N8WRC7"/>
<organism evidence="1 2">
    <name type="scientific">Dentiscutata erythropus</name>
    <dbReference type="NCBI Taxonomy" id="1348616"/>
    <lineage>
        <taxon>Eukaryota</taxon>
        <taxon>Fungi</taxon>
        <taxon>Fungi incertae sedis</taxon>
        <taxon>Mucoromycota</taxon>
        <taxon>Glomeromycotina</taxon>
        <taxon>Glomeromycetes</taxon>
        <taxon>Diversisporales</taxon>
        <taxon>Gigasporaceae</taxon>
        <taxon>Dentiscutata</taxon>
    </lineage>
</organism>
<keyword evidence="2" id="KW-1185">Reference proteome</keyword>
<protein>
    <submittedName>
        <fullName evidence="1">13614_t:CDS:1</fullName>
    </submittedName>
</protein>
<gene>
    <name evidence="1" type="ORF">DERYTH_LOCUS2471</name>
</gene>
<comment type="caution">
    <text evidence="1">The sequence shown here is derived from an EMBL/GenBank/DDBJ whole genome shotgun (WGS) entry which is preliminary data.</text>
</comment>
<dbReference type="Proteomes" id="UP000789405">
    <property type="component" value="Unassembled WGS sequence"/>
</dbReference>
<accession>A0A9N8WRC7</accession>
<evidence type="ECO:0000313" key="2">
    <source>
        <dbReference type="Proteomes" id="UP000789405"/>
    </source>
</evidence>